<protein>
    <submittedName>
        <fullName evidence="2">Oidioi.mRNA.OKI2018_I69.chr1.g2893.t1.cds</fullName>
    </submittedName>
</protein>
<name>A0ABN7SSG4_OIKDI</name>
<keyword evidence="1" id="KW-0732">Signal</keyword>
<accession>A0ABN7SSG4</accession>
<reference evidence="2 3" key="1">
    <citation type="submission" date="2021-04" db="EMBL/GenBank/DDBJ databases">
        <authorList>
            <person name="Bliznina A."/>
        </authorList>
    </citation>
    <scope>NUCLEOTIDE SEQUENCE [LARGE SCALE GENOMIC DNA]</scope>
</reference>
<keyword evidence="3" id="KW-1185">Reference proteome</keyword>
<proteinExistence type="predicted"/>
<sequence>MRMLSNIFLLFVGIVHAVEVLEESLGGPIFDNSVTAIGRRSRIERQADDVEGSGPVDDFQSKITTTVETTLKTEIEFDSALENKTSSAYAEKKEAVLSEITSVFDDVAETTDSEYNQEEIDVTFSEASRTRRQTGSSTTDVTFLVPFVSKRTEVLSDDLQSSVQATVEKEVKDALTQTLASENLDGGSVFVPDQEVVADSVVKGEKVVDPEWNSGAQLQICNTLFIATVLLKLFN</sequence>
<dbReference type="EMBL" id="OU015566">
    <property type="protein sequence ID" value="CAG5106550.1"/>
    <property type="molecule type" value="Genomic_DNA"/>
</dbReference>
<dbReference type="Proteomes" id="UP001158576">
    <property type="component" value="Chromosome 1"/>
</dbReference>
<gene>
    <name evidence="2" type="ORF">OKIOD_LOCUS11658</name>
</gene>
<evidence type="ECO:0000313" key="3">
    <source>
        <dbReference type="Proteomes" id="UP001158576"/>
    </source>
</evidence>
<feature type="signal peptide" evidence="1">
    <location>
        <begin position="1"/>
        <end position="17"/>
    </location>
</feature>
<evidence type="ECO:0000313" key="2">
    <source>
        <dbReference type="EMBL" id="CAG5106550.1"/>
    </source>
</evidence>
<evidence type="ECO:0000256" key="1">
    <source>
        <dbReference type="SAM" id="SignalP"/>
    </source>
</evidence>
<feature type="chain" id="PRO_5046888948" evidence="1">
    <location>
        <begin position="18"/>
        <end position="235"/>
    </location>
</feature>
<organism evidence="2 3">
    <name type="scientific">Oikopleura dioica</name>
    <name type="common">Tunicate</name>
    <dbReference type="NCBI Taxonomy" id="34765"/>
    <lineage>
        <taxon>Eukaryota</taxon>
        <taxon>Metazoa</taxon>
        <taxon>Chordata</taxon>
        <taxon>Tunicata</taxon>
        <taxon>Appendicularia</taxon>
        <taxon>Copelata</taxon>
        <taxon>Oikopleuridae</taxon>
        <taxon>Oikopleura</taxon>
    </lineage>
</organism>